<dbReference type="InterPro" id="IPR045006">
    <property type="entry name" value="CHLI-like"/>
</dbReference>
<dbReference type="InterPro" id="IPR003593">
    <property type="entry name" value="AAA+_ATPase"/>
</dbReference>
<keyword evidence="5" id="KW-1185">Reference proteome</keyword>
<comment type="caution">
    <text evidence="4">The sequence shown here is derived from an EMBL/GenBank/DDBJ whole genome shotgun (WGS) entry which is preliminary data.</text>
</comment>
<feature type="domain" description="AAA+ ATPase" evidence="3">
    <location>
        <begin position="215"/>
        <end position="399"/>
    </location>
</feature>
<evidence type="ECO:0000256" key="1">
    <source>
        <dbReference type="ARBA" id="ARBA00006354"/>
    </source>
</evidence>
<dbReference type="RefSeq" id="WP_130779706.1">
    <property type="nucleotide sequence ID" value="NZ_BIMR01000009.1"/>
</dbReference>
<dbReference type="Gene3D" id="3.40.50.300">
    <property type="entry name" value="P-loop containing nucleotide triphosphate hydrolases"/>
    <property type="match status" value="1"/>
</dbReference>
<dbReference type="SUPFAM" id="SSF54211">
    <property type="entry name" value="Ribosomal protein S5 domain 2-like"/>
    <property type="match status" value="1"/>
</dbReference>
<sequence>MALGRTLAVALVGLSAHVVEVEAHLAASLPAFTLVGLPDAALAEARDRVRAAVSSSGLAWPNRRITVNLSPATLPKSGSGFDLAVAVATLAGAGIVDPARVRDVVHLGELGLDGRLRPVRGVLPAVAAAVAAGHHRVLVPDANLAEASLVPGADVTGAASLAAVAARYGADVEVPDLPAVTTGAVDPHVVAEPRDLADVLGQDEARHCLEVAAAGGHHLLMVGPPGTGKTMLAARLPGLLPDLDEQGSVEVTSVHSVAGTFDAGRGLVRRPPFEDPHHTATPASVVGGGSGVPRPGAASRAHRGVLFLDEAPEFATSVLQTLRQPLEHGEVVLHRAAGSARYPARFQLVLAANPCPCGRAVGKGLDCTCRSEQRRRYFSRLSGPLLDRVDLQVELHPARAAAQPGDPTTVVAARVAAARGAQAARLHGTPWRTNAEVPGGWLRERLGADRRVVADLDRAVERGTLSLRGVDRVLRVAWTLADLDGRPAPDRSDVGRALLLRTRGHGA</sequence>
<dbReference type="Pfam" id="PF01078">
    <property type="entry name" value="Mg_chelatase"/>
    <property type="match status" value="1"/>
</dbReference>
<feature type="region of interest" description="Disordered" evidence="2">
    <location>
        <begin position="273"/>
        <end position="297"/>
    </location>
</feature>
<name>A0A402DLS6_9CELL</name>
<dbReference type="Proteomes" id="UP000289954">
    <property type="component" value="Unassembled WGS sequence"/>
</dbReference>
<dbReference type="NCBIfam" id="TIGR00368">
    <property type="entry name" value="YifB family Mg chelatase-like AAA ATPase"/>
    <property type="match status" value="1"/>
</dbReference>
<dbReference type="Gene3D" id="3.30.230.10">
    <property type="match status" value="1"/>
</dbReference>
<dbReference type="OrthoDB" id="9813147at2"/>
<dbReference type="EMBL" id="BIMR01000009">
    <property type="protein sequence ID" value="GCE75077.1"/>
    <property type="molecule type" value="Genomic_DNA"/>
</dbReference>
<dbReference type="InterPro" id="IPR020568">
    <property type="entry name" value="Ribosomal_Su5_D2-typ_SF"/>
</dbReference>
<proteinExistence type="inferred from homology"/>
<dbReference type="AlphaFoldDB" id="A0A402DLS6"/>
<organism evidence="4 5">
    <name type="scientific">Cellulomonas biazotea</name>
    <dbReference type="NCBI Taxonomy" id="1709"/>
    <lineage>
        <taxon>Bacteria</taxon>
        <taxon>Bacillati</taxon>
        <taxon>Actinomycetota</taxon>
        <taxon>Actinomycetes</taxon>
        <taxon>Micrococcales</taxon>
        <taxon>Cellulomonadaceae</taxon>
        <taxon>Cellulomonas</taxon>
    </lineage>
</organism>
<reference evidence="4 5" key="1">
    <citation type="submission" date="2019-01" db="EMBL/GenBank/DDBJ databases">
        <title>Draft genome sequence of Cellulomonas takizawaensis strain TKZ-21.</title>
        <authorList>
            <person name="Yamamura H."/>
            <person name="Hayashi T."/>
            <person name="Hamada M."/>
            <person name="Serisawa Y."/>
            <person name="Matsuyama K."/>
            <person name="Nakagawa Y."/>
            <person name="Otoguro M."/>
            <person name="Yanagida F."/>
            <person name="Hayakawa M."/>
        </authorList>
    </citation>
    <scope>NUCLEOTIDE SEQUENCE [LARGE SCALE GENOMIC DNA]</scope>
    <source>
        <strain evidence="4 5">NBRC12680</strain>
    </source>
</reference>
<dbReference type="InterPro" id="IPR025158">
    <property type="entry name" value="Mg_chelat-rel_C"/>
</dbReference>
<dbReference type="InterPro" id="IPR027417">
    <property type="entry name" value="P-loop_NTPase"/>
</dbReference>
<dbReference type="InterPro" id="IPR014721">
    <property type="entry name" value="Ribsml_uS5_D2-typ_fold_subgr"/>
</dbReference>
<dbReference type="SUPFAM" id="SSF52540">
    <property type="entry name" value="P-loop containing nucleoside triphosphate hydrolases"/>
    <property type="match status" value="1"/>
</dbReference>
<dbReference type="PANTHER" id="PTHR32039">
    <property type="entry name" value="MAGNESIUM-CHELATASE SUBUNIT CHLI"/>
    <property type="match status" value="1"/>
</dbReference>
<dbReference type="InterPro" id="IPR000523">
    <property type="entry name" value="Mg_chelatse_chII-like_cat_dom"/>
</dbReference>
<protein>
    <recommendedName>
        <fullName evidence="3">AAA+ ATPase domain-containing protein</fullName>
    </recommendedName>
</protein>
<dbReference type="Pfam" id="PF13335">
    <property type="entry name" value="Mg_chelatase_C"/>
    <property type="match status" value="1"/>
</dbReference>
<evidence type="ECO:0000313" key="5">
    <source>
        <dbReference type="Proteomes" id="UP000289954"/>
    </source>
</evidence>
<evidence type="ECO:0000259" key="3">
    <source>
        <dbReference type="SMART" id="SM00382"/>
    </source>
</evidence>
<dbReference type="GO" id="GO:0005524">
    <property type="term" value="F:ATP binding"/>
    <property type="evidence" value="ECO:0007669"/>
    <property type="project" value="InterPro"/>
</dbReference>
<dbReference type="CDD" id="cd00009">
    <property type="entry name" value="AAA"/>
    <property type="match status" value="1"/>
</dbReference>
<dbReference type="PANTHER" id="PTHR32039:SF7">
    <property type="entry name" value="COMPETENCE PROTEIN COMM"/>
    <property type="match status" value="1"/>
</dbReference>
<accession>A0A402DLS6</accession>
<evidence type="ECO:0000256" key="2">
    <source>
        <dbReference type="SAM" id="MobiDB-lite"/>
    </source>
</evidence>
<dbReference type="SMART" id="SM00382">
    <property type="entry name" value="AAA"/>
    <property type="match status" value="1"/>
</dbReference>
<comment type="similarity">
    <text evidence="1">Belongs to the Mg-chelatase subunits D/I family. ComM subfamily.</text>
</comment>
<dbReference type="InterPro" id="IPR004482">
    <property type="entry name" value="Mg_chelat-rel"/>
</dbReference>
<gene>
    <name evidence="4" type="ORF">CBZ_01330</name>
</gene>
<dbReference type="Pfam" id="PF13541">
    <property type="entry name" value="ChlI"/>
    <property type="match status" value="1"/>
</dbReference>
<evidence type="ECO:0000313" key="4">
    <source>
        <dbReference type="EMBL" id="GCE75077.1"/>
    </source>
</evidence>